<evidence type="ECO:0000313" key="2">
    <source>
        <dbReference type="Proteomes" id="UP000253919"/>
    </source>
</evidence>
<reference evidence="1 2" key="1">
    <citation type="submission" date="2018-04" db="EMBL/GenBank/DDBJ databases">
        <title>Adhaeribacter sp. HMF7616 genome sequencing and assembly.</title>
        <authorList>
            <person name="Kang H."/>
            <person name="Kang J."/>
            <person name="Cha I."/>
            <person name="Kim H."/>
            <person name="Joh K."/>
        </authorList>
    </citation>
    <scope>NUCLEOTIDE SEQUENCE [LARGE SCALE GENOMIC DNA]</scope>
    <source>
        <strain evidence="1 2">HMF7616</strain>
    </source>
</reference>
<name>A0A369QJ76_9BACT</name>
<proteinExistence type="predicted"/>
<evidence type="ECO:0000313" key="1">
    <source>
        <dbReference type="EMBL" id="RDC64764.1"/>
    </source>
</evidence>
<sequence length="43" mass="5172">MTNLTYIKKEPEYFSGSFFMYVVNYLQDKVCKLKIKFIIFALP</sequence>
<dbReference type="AlphaFoldDB" id="A0A369QJ76"/>
<organism evidence="1 2">
    <name type="scientific">Adhaeribacter pallidiroseus</name>
    <dbReference type="NCBI Taxonomy" id="2072847"/>
    <lineage>
        <taxon>Bacteria</taxon>
        <taxon>Pseudomonadati</taxon>
        <taxon>Bacteroidota</taxon>
        <taxon>Cytophagia</taxon>
        <taxon>Cytophagales</taxon>
        <taxon>Hymenobacteraceae</taxon>
        <taxon>Adhaeribacter</taxon>
    </lineage>
</organism>
<protein>
    <submittedName>
        <fullName evidence="1">Uncharacterized protein</fullName>
    </submittedName>
</protein>
<comment type="caution">
    <text evidence="1">The sequence shown here is derived from an EMBL/GenBank/DDBJ whole genome shotgun (WGS) entry which is preliminary data.</text>
</comment>
<dbReference type="EMBL" id="QASA01000001">
    <property type="protein sequence ID" value="RDC64764.1"/>
    <property type="molecule type" value="Genomic_DNA"/>
</dbReference>
<gene>
    <name evidence="1" type="ORF">AHMF7616_03380</name>
</gene>
<accession>A0A369QJ76</accession>
<dbReference type="Proteomes" id="UP000253919">
    <property type="component" value="Unassembled WGS sequence"/>
</dbReference>
<keyword evidence="2" id="KW-1185">Reference proteome</keyword>